<reference evidence="9" key="2">
    <citation type="journal article" date="2023" name="IMA Fungus">
        <title>Comparative genomic study of the Penicillium genus elucidates a diverse pangenome and 15 lateral gene transfer events.</title>
        <authorList>
            <person name="Petersen C."/>
            <person name="Sorensen T."/>
            <person name="Nielsen M.R."/>
            <person name="Sondergaard T.E."/>
            <person name="Sorensen J.L."/>
            <person name="Fitzpatrick D.A."/>
            <person name="Frisvad J.C."/>
            <person name="Nielsen K.L."/>
        </authorList>
    </citation>
    <scope>NUCLEOTIDE SEQUENCE</scope>
    <source>
        <strain evidence="9">IBT 30069</strain>
    </source>
</reference>
<feature type="transmembrane region" description="Helical" evidence="7">
    <location>
        <begin position="175"/>
        <end position="195"/>
    </location>
</feature>
<keyword evidence="5 7" id="KW-0472">Membrane</keyword>
<dbReference type="PROSITE" id="PS50850">
    <property type="entry name" value="MFS"/>
    <property type="match status" value="1"/>
</dbReference>
<dbReference type="PANTHER" id="PTHR23506:SF35">
    <property type="entry name" value="MAJOR FACILITATOR SUPERFAMILY (MFS) PROFILE DOMAIN-CONTAINING PROTEIN-RELATED"/>
    <property type="match status" value="1"/>
</dbReference>
<dbReference type="Pfam" id="PF07690">
    <property type="entry name" value="MFS_1"/>
    <property type="match status" value="1"/>
</dbReference>
<feature type="domain" description="Major facilitator superfamily (MFS) profile" evidence="8">
    <location>
        <begin position="20"/>
        <end position="473"/>
    </location>
</feature>
<evidence type="ECO:0000256" key="5">
    <source>
        <dbReference type="ARBA" id="ARBA00023136"/>
    </source>
</evidence>
<keyword evidence="2" id="KW-0813">Transport</keyword>
<keyword evidence="3 7" id="KW-0812">Transmembrane</keyword>
<dbReference type="Gene3D" id="1.20.1250.20">
    <property type="entry name" value="MFS general substrate transporter like domains"/>
    <property type="match status" value="1"/>
</dbReference>
<sequence>MLDHQKRPIGYRWRSSKAFILSCIGLSLFSENFLCTFIVPILPIILKDRLHLDPIKAQLHTSLILSLHALASFLSGPIIGPLADKIPSRKGPLVASLAGAIIGTTIVAASTSLPVLLIGRIIQATTGNAVFIIGFAAVASTVRPEDRPKTLQIITVVSMSGMLVGPVISGELITLFGYWPAWITVIAFLMIDMIMRLVMIDNPISESDQTEDEESNSETESSGETSRLLPEPIPDQDQPGYNSKYDDDQVSSESSMVEETKGSFYKVMLSNPHALTAMLCHGVNGLTLMTFDTTLPLYVMRSFQWDTQKISLMFLLLQLPTVAFSPLTTWLNVRYGTKITASVGFSVNAILIWFIGNCGPDGLPFVDSGKISRDLYAASIFFIGVFRALVVGCGVVELTSIVAKLQGDNPGIFGKNGGYSRTFSLTNMSYSFAKFVGPIISGGLVEAAGYYYMNLCLGMLDFTIRVSLKCFTD</sequence>
<organism evidence="9 10">
    <name type="scientific">Penicillium angulare</name>
    <dbReference type="NCBI Taxonomy" id="116970"/>
    <lineage>
        <taxon>Eukaryota</taxon>
        <taxon>Fungi</taxon>
        <taxon>Dikarya</taxon>
        <taxon>Ascomycota</taxon>
        <taxon>Pezizomycotina</taxon>
        <taxon>Eurotiomycetes</taxon>
        <taxon>Eurotiomycetidae</taxon>
        <taxon>Eurotiales</taxon>
        <taxon>Aspergillaceae</taxon>
        <taxon>Penicillium</taxon>
    </lineage>
</organism>
<feature type="transmembrane region" description="Helical" evidence="7">
    <location>
        <begin position="57"/>
        <end position="79"/>
    </location>
</feature>
<comment type="caution">
    <text evidence="9">The sequence shown here is derived from an EMBL/GenBank/DDBJ whole genome shotgun (WGS) entry which is preliminary data.</text>
</comment>
<dbReference type="InterPro" id="IPR011701">
    <property type="entry name" value="MFS"/>
</dbReference>
<evidence type="ECO:0000256" key="4">
    <source>
        <dbReference type="ARBA" id="ARBA00022989"/>
    </source>
</evidence>
<keyword evidence="4 7" id="KW-1133">Transmembrane helix</keyword>
<evidence type="ECO:0000256" key="6">
    <source>
        <dbReference type="SAM" id="MobiDB-lite"/>
    </source>
</evidence>
<dbReference type="InterPro" id="IPR036259">
    <property type="entry name" value="MFS_trans_sf"/>
</dbReference>
<feature type="region of interest" description="Disordered" evidence="6">
    <location>
        <begin position="206"/>
        <end position="252"/>
    </location>
</feature>
<dbReference type="OrthoDB" id="5086884at2759"/>
<evidence type="ECO:0000256" key="7">
    <source>
        <dbReference type="SAM" id="Phobius"/>
    </source>
</evidence>
<feature type="transmembrane region" description="Helical" evidence="7">
    <location>
        <begin position="151"/>
        <end position="169"/>
    </location>
</feature>
<dbReference type="InterPro" id="IPR050930">
    <property type="entry name" value="MFS_Vesicular_Transporter"/>
</dbReference>
<accession>A0A9W9FBB5</accession>
<feature type="transmembrane region" description="Helical" evidence="7">
    <location>
        <begin position="91"/>
        <end position="111"/>
    </location>
</feature>
<evidence type="ECO:0000313" key="9">
    <source>
        <dbReference type="EMBL" id="KAJ5097028.1"/>
    </source>
</evidence>
<reference evidence="9" key="1">
    <citation type="submission" date="2022-11" db="EMBL/GenBank/DDBJ databases">
        <authorList>
            <person name="Petersen C."/>
        </authorList>
    </citation>
    <scope>NUCLEOTIDE SEQUENCE</scope>
    <source>
        <strain evidence="9">IBT 30069</strain>
    </source>
</reference>
<evidence type="ECO:0000256" key="3">
    <source>
        <dbReference type="ARBA" id="ARBA00022692"/>
    </source>
</evidence>
<dbReference type="GO" id="GO:0022857">
    <property type="term" value="F:transmembrane transporter activity"/>
    <property type="evidence" value="ECO:0007669"/>
    <property type="project" value="InterPro"/>
</dbReference>
<feature type="transmembrane region" description="Helical" evidence="7">
    <location>
        <begin position="117"/>
        <end position="139"/>
    </location>
</feature>
<evidence type="ECO:0000259" key="8">
    <source>
        <dbReference type="PROSITE" id="PS50850"/>
    </source>
</evidence>
<keyword evidence="10" id="KW-1185">Reference proteome</keyword>
<dbReference type="AlphaFoldDB" id="A0A9W9FBB5"/>
<feature type="transmembrane region" description="Helical" evidence="7">
    <location>
        <begin position="339"/>
        <end position="356"/>
    </location>
</feature>
<dbReference type="GO" id="GO:0016020">
    <property type="term" value="C:membrane"/>
    <property type="evidence" value="ECO:0007669"/>
    <property type="project" value="UniProtKB-SubCell"/>
</dbReference>
<feature type="transmembrane region" description="Helical" evidence="7">
    <location>
        <begin position="20"/>
        <end position="45"/>
    </location>
</feature>
<dbReference type="Proteomes" id="UP001149165">
    <property type="component" value="Unassembled WGS sequence"/>
</dbReference>
<evidence type="ECO:0000256" key="1">
    <source>
        <dbReference type="ARBA" id="ARBA00004141"/>
    </source>
</evidence>
<feature type="transmembrane region" description="Helical" evidence="7">
    <location>
        <begin position="311"/>
        <end position="332"/>
    </location>
</feature>
<dbReference type="EMBL" id="JAPQKH010000005">
    <property type="protein sequence ID" value="KAJ5097028.1"/>
    <property type="molecule type" value="Genomic_DNA"/>
</dbReference>
<evidence type="ECO:0000313" key="10">
    <source>
        <dbReference type="Proteomes" id="UP001149165"/>
    </source>
</evidence>
<name>A0A9W9FBB5_9EURO</name>
<gene>
    <name evidence="9" type="ORF">N7456_007749</name>
</gene>
<feature type="transmembrane region" description="Helical" evidence="7">
    <location>
        <begin position="376"/>
        <end position="396"/>
    </location>
</feature>
<comment type="subcellular location">
    <subcellularLocation>
        <location evidence="1">Membrane</location>
        <topology evidence="1">Multi-pass membrane protein</topology>
    </subcellularLocation>
</comment>
<dbReference type="SUPFAM" id="SSF103473">
    <property type="entry name" value="MFS general substrate transporter"/>
    <property type="match status" value="1"/>
</dbReference>
<dbReference type="InterPro" id="IPR020846">
    <property type="entry name" value="MFS_dom"/>
</dbReference>
<evidence type="ECO:0000256" key="2">
    <source>
        <dbReference type="ARBA" id="ARBA00022448"/>
    </source>
</evidence>
<feature type="compositionally biased region" description="Acidic residues" evidence="6">
    <location>
        <begin position="208"/>
        <end position="217"/>
    </location>
</feature>
<proteinExistence type="predicted"/>
<protein>
    <submittedName>
        <fullName evidence="9">MFS transporter</fullName>
    </submittedName>
</protein>
<dbReference type="PANTHER" id="PTHR23506">
    <property type="entry name" value="GH10249P"/>
    <property type="match status" value="1"/>
</dbReference>
<feature type="transmembrane region" description="Helical" evidence="7">
    <location>
        <begin position="274"/>
        <end position="291"/>
    </location>
</feature>